<name>T1JYP0_TETUR</name>
<keyword evidence="2" id="KW-1185">Reference proteome</keyword>
<dbReference type="HOGENOM" id="CLU_3415411_0_0_1"/>
<sequence>MHGPKIDVELGYAYLIRLDLKPSLLLT</sequence>
<evidence type="ECO:0000313" key="2">
    <source>
        <dbReference type="Proteomes" id="UP000015104"/>
    </source>
</evidence>
<accession>T1JYP0</accession>
<reference evidence="2" key="1">
    <citation type="submission" date="2011-08" db="EMBL/GenBank/DDBJ databases">
        <authorList>
            <person name="Rombauts S."/>
        </authorList>
    </citation>
    <scope>NUCLEOTIDE SEQUENCE</scope>
    <source>
        <strain evidence="2">London</strain>
    </source>
</reference>
<reference evidence="1" key="2">
    <citation type="submission" date="2015-06" db="UniProtKB">
        <authorList>
            <consortium name="EnsemblMetazoa"/>
        </authorList>
    </citation>
    <scope>IDENTIFICATION</scope>
</reference>
<evidence type="ECO:0000313" key="1">
    <source>
        <dbReference type="EnsemblMetazoa" id="tetur03g01050.1"/>
    </source>
</evidence>
<protein>
    <submittedName>
        <fullName evidence="1">Uncharacterized protein</fullName>
    </submittedName>
</protein>
<dbReference type="EnsemblMetazoa" id="tetur03g01050.1">
    <property type="protein sequence ID" value="tetur03g01050.1"/>
    <property type="gene ID" value="tetur03g01050"/>
</dbReference>
<dbReference type="AlphaFoldDB" id="T1JYP0"/>
<proteinExistence type="predicted"/>
<dbReference type="EMBL" id="CAEY01001108">
    <property type="status" value="NOT_ANNOTATED_CDS"/>
    <property type="molecule type" value="Genomic_DNA"/>
</dbReference>
<organism evidence="1 2">
    <name type="scientific">Tetranychus urticae</name>
    <name type="common">Two-spotted spider mite</name>
    <dbReference type="NCBI Taxonomy" id="32264"/>
    <lineage>
        <taxon>Eukaryota</taxon>
        <taxon>Metazoa</taxon>
        <taxon>Ecdysozoa</taxon>
        <taxon>Arthropoda</taxon>
        <taxon>Chelicerata</taxon>
        <taxon>Arachnida</taxon>
        <taxon>Acari</taxon>
        <taxon>Acariformes</taxon>
        <taxon>Trombidiformes</taxon>
        <taxon>Prostigmata</taxon>
        <taxon>Eleutherengona</taxon>
        <taxon>Raphignathae</taxon>
        <taxon>Tetranychoidea</taxon>
        <taxon>Tetranychidae</taxon>
        <taxon>Tetranychus</taxon>
    </lineage>
</organism>
<dbReference type="Proteomes" id="UP000015104">
    <property type="component" value="Unassembled WGS sequence"/>
</dbReference>